<dbReference type="InterPro" id="IPR023214">
    <property type="entry name" value="HAD_sf"/>
</dbReference>
<dbReference type="Gene3D" id="3.30.70.1020">
    <property type="entry name" value="Trehalose-6-phosphate phosphatase related protein, domain 2"/>
    <property type="match status" value="1"/>
</dbReference>
<gene>
    <name evidence="6" type="primary">otsB</name>
    <name evidence="6" type="ORF">BGL_1c10210</name>
</gene>
<keyword evidence="4" id="KW-0479">Metal-binding</keyword>
<keyword evidence="7" id="KW-1185">Reference proteome</keyword>
<evidence type="ECO:0000313" key="7">
    <source>
        <dbReference type="Proteomes" id="UP000031838"/>
    </source>
</evidence>
<dbReference type="CDD" id="cd01627">
    <property type="entry name" value="HAD_TPP"/>
    <property type="match status" value="1"/>
</dbReference>
<evidence type="ECO:0000256" key="5">
    <source>
        <dbReference type="SAM" id="MobiDB-lite"/>
    </source>
</evidence>
<dbReference type="GO" id="GO:0046872">
    <property type="term" value="F:metal ion binding"/>
    <property type="evidence" value="ECO:0007669"/>
    <property type="project" value="UniProtKB-KW"/>
</dbReference>
<comment type="similarity">
    <text evidence="2 4">Belongs to the trehalose phosphatase family.</text>
</comment>
<reference evidence="7" key="1">
    <citation type="submission" date="2011-03" db="EMBL/GenBank/DDBJ databases">
        <authorList>
            <person name="Voget S."/>
            <person name="Streit W.R."/>
            <person name="Jaeger K.E."/>
            <person name="Daniel R."/>
        </authorList>
    </citation>
    <scope>NUCLEOTIDE SEQUENCE [LARGE SCALE GENOMIC DNA]</scope>
    <source>
        <strain evidence="7">PG1</strain>
    </source>
</reference>
<dbReference type="EC" id="3.1.3.12" evidence="4"/>
<sequence length="319" mass="34620">MPAITKNGYGSHANPRRPARIGGLARPARRRRLCPRPGRRGKMPSCFRRHSRRRRPFFHATHATLLRDPMQSVPASLSLTDTAFFFDFDGTLVDLAPTPDGIHVPASLPALLTELRTLARGAVAIVSGRGIDSIDGFLGLTDLPVAGLHGAERRDANGDTQRIGFHDERLLRIEHELAAVVERHPGMLLEIKGAAVALHFRNAPEREAVAREAAERLVADYPDAYVLQPGKMVFEIKPKGVDKGRAIAAFLNEPPFAGRTPVFAGDDLTDEKGFAVVDAAGGLSIKIGAGDTMARTRLDSVEAMRAQIAAWIAAERTRA</sequence>
<feature type="region of interest" description="Disordered" evidence="5">
    <location>
        <begin position="1"/>
        <end position="20"/>
    </location>
</feature>
<keyword evidence="3 4" id="KW-0378">Hydrolase</keyword>
<dbReference type="InterPro" id="IPR003337">
    <property type="entry name" value="Trehalose_PPase"/>
</dbReference>
<dbReference type="GO" id="GO:0004805">
    <property type="term" value="F:trehalose-phosphatase activity"/>
    <property type="evidence" value="ECO:0007669"/>
    <property type="project" value="UniProtKB-EC"/>
</dbReference>
<dbReference type="SUPFAM" id="SSF56784">
    <property type="entry name" value="HAD-like"/>
    <property type="match status" value="1"/>
</dbReference>
<dbReference type="KEGG" id="bgp:BGL_1c10210"/>
<dbReference type="UniPathway" id="UPA00299"/>
<comment type="catalytic activity">
    <reaction evidence="4">
        <text>alpha,alpha-trehalose 6-phosphate + H2O = alpha,alpha-trehalose + phosphate</text>
        <dbReference type="Rhea" id="RHEA:23420"/>
        <dbReference type="ChEBI" id="CHEBI:15377"/>
        <dbReference type="ChEBI" id="CHEBI:16551"/>
        <dbReference type="ChEBI" id="CHEBI:43474"/>
        <dbReference type="ChEBI" id="CHEBI:58429"/>
        <dbReference type="EC" id="3.1.3.12"/>
    </reaction>
</comment>
<dbReference type="GO" id="GO:0005992">
    <property type="term" value="P:trehalose biosynthetic process"/>
    <property type="evidence" value="ECO:0007669"/>
    <property type="project" value="UniProtKB-UniPathway"/>
</dbReference>
<organism evidence="6 7">
    <name type="scientific">Burkholderia plantarii</name>
    <dbReference type="NCBI Taxonomy" id="41899"/>
    <lineage>
        <taxon>Bacteria</taxon>
        <taxon>Pseudomonadati</taxon>
        <taxon>Pseudomonadota</taxon>
        <taxon>Betaproteobacteria</taxon>
        <taxon>Burkholderiales</taxon>
        <taxon>Burkholderiaceae</taxon>
        <taxon>Burkholderia</taxon>
    </lineage>
</organism>
<dbReference type="Proteomes" id="UP000031838">
    <property type="component" value="Chromosome 1"/>
</dbReference>
<dbReference type="NCBIfam" id="TIGR00685">
    <property type="entry name" value="T6PP"/>
    <property type="match status" value="1"/>
</dbReference>
<keyword evidence="4" id="KW-0460">Magnesium</keyword>
<dbReference type="PANTHER" id="PTHR43768:SF3">
    <property type="entry name" value="TREHALOSE 6-PHOSPHATE PHOSPHATASE"/>
    <property type="match status" value="1"/>
</dbReference>
<reference evidence="6 7" key="2">
    <citation type="journal article" date="2016" name="Appl. Microbiol. Biotechnol.">
        <title>Mutations improving production and secretion of extracellular lipase by Burkholderia glumae PG1.</title>
        <authorList>
            <person name="Knapp A."/>
            <person name="Voget S."/>
            <person name="Gao R."/>
            <person name="Zaburannyi N."/>
            <person name="Krysciak D."/>
            <person name="Breuer M."/>
            <person name="Hauer B."/>
            <person name="Streit W.R."/>
            <person name="Muller R."/>
            <person name="Daniel R."/>
            <person name="Jaeger K.E."/>
        </authorList>
    </citation>
    <scope>NUCLEOTIDE SEQUENCE [LARGE SCALE GENOMIC DNA]</scope>
    <source>
        <strain evidence="6 7">PG1</strain>
    </source>
</reference>
<dbReference type="Pfam" id="PF02358">
    <property type="entry name" value="Trehalose_PPase"/>
    <property type="match status" value="1"/>
</dbReference>
<evidence type="ECO:0000313" key="6">
    <source>
        <dbReference type="EMBL" id="AJK45545.1"/>
    </source>
</evidence>
<dbReference type="InterPro" id="IPR036412">
    <property type="entry name" value="HAD-like_sf"/>
</dbReference>
<proteinExistence type="inferred from homology"/>
<evidence type="ECO:0000256" key="2">
    <source>
        <dbReference type="ARBA" id="ARBA00008770"/>
    </source>
</evidence>
<dbReference type="AlphaFoldDB" id="A0A0B6RWV8"/>
<evidence type="ECO:0000256" key="4">
    <source>
        <dbReference type="RuleBase" id="RU361117"/>
    </source>
</evidence>
<name>A0A0B6RWV8_BURPL</name>
<comment type="pathway">
    <text evidence="1 4">Glycan biosynthesis; trehalose biosynthesis.</text>
</comment>
<dbReference type="InterPro" id="IPR044651">
    <property type="entry name" value="OTSB-like"/>
</dbReference>
<protein>
    <recommendedName>
        <fullName evidence="4">Trehalose 6-phosphate phosphatase</fullName>
        <ecNumber evidence="4">3.1.3.12</ecNumber>
    </recommendedName>
</protein>
<comment type="cofactor">
    <cofactor evidence="4">
        <name>Mg(2+)</name>
        <dbReference type="ChEBI" id="CHEBI:18420"/>
    </cofactor>
</comment>
<dbReference type="NCBIfam" id="TIGR01484">
    <property type="entry name" value="HAD-SF-IIB"/>
    <property type="match status" value="1"/>
</dbReference>
<dbReference type="EMBL" id="CP002580">
    <property type="protein sequence ID" value="AJK45545.1"/>
    <property type="molecule type" value="Genomic_DNA"/>
</dbReference>
<dbReference type="HOGENOM" id="CLU_037265_2_0_4"/>
<dbReference type="InterPro" id="IPR006379">
    <property type="entry name" value="HAD-SF_hydro_IIB"/>
</dbReference>
<evidence type="ECO:0000256" key="3">
    <source>
        <dbReference type="ARBA" id="ARBA00022801"/>
    </source>
</evidence>
<dbReference type="Gene3D" id="3.40.50.1000">
    <property type="entry name" value="HAD superfamily/HAD-like"/>
    <property type="match status" value="1"/>
</dbReference>
<dbReference type="PANTHER" id="PTHR43768">
    <property type="entry name" value="TREHALOSE 6-PHOSPHATE PHOSPHATASE"/>
    <property type="match status" value="1"/>
</dbReference>
<evidence type="ECO:0000256" key="1">
    <source>
        <dbReference type="ARBA" id="ARBA00005199"/>
    </source>
</evidence>
<comment type="function">
    <text evidence="4">Removes the phosphate from trehalose 6-phosphate to produce free trehalose.</text>
</comment>
<accession>A0A0B6RWV8</accession>